<dbReference type="SUPFAM" id="SSF46785">
    <property type="entry name" value="Winged helix' DNA-binding domain"/>
    <property type="match status" value="1"/>
</dbReference>
<dbReference type="GO" id="GO:0000978">
    <property type="term" value="F:RNA polymerase II cis-regulatory region sequence-specific DNA binding"/>
    <property type="evidence" value="ECO:0007669"/>
    <property type="project" value="TreeGrafter"/>
</dbReference>
<protein>
    <recommendedName>
        <fullName evidence="12">Fork-head domain-containing protein</fullName>
    </recommendedName>
</protein>
<evidence type="ECO:0000256" key="3">
    <source>
        <dbReference type="ARBA" id="ARBA00023125"/>
    </source>
</evidence>
<feature type="compositionally biased region" description="Polar residues" evidence="7">
    <location>
        <begin position="516"/>
        <end position="530"/>
    </location>
</feature>
<evidence type="ECO:0000256" key="7">
    <source>
        <dbReference type="SAM" id="MobiDB-lite"/>
    </source>
</evidence>
<evidence type="ECO:0000259" key="8">
    <source>
        <dbReference type="PROSITE" id="PS50006"/>
    </source>
</evidence>
<dbReference type="PROSITE" id="PS50006">
    <property type="entry name" value="FHA_DOMAIN"/>
    <property type="match status" value="1"/>
</dbReference>
<feature type="compositionally biased region" description="Polar residues" evidence="7">
    <location>
        <begin position="444"/>
        <end position="460"/>
    </location>
</feature>
<dbReference type="EMBL" id="KN832871">
    <property type="protein sequence ID" value="KIN06081.1"/>
    <property type="molecule type" value="Genomic_DNA"/>
</dbReference>
<dbReference type="InterPro" id="IPR036388">
    <property type="entry name" value="WH-like_DNA-bd_sf"/>
</dbReference>
<proteinExistence type="predicted"/>
<evidence type="ECO:0000256" key="4">
    <source>
        <dbReference type="ARBA" id="ARBA00023163"/>
    </source>
</evidence>
<reference evidence="11" key="2">
    <citation type="submission" date="2015-01" db="EMBL/GenBank/DDBJ databases">
        <title>Evolutionary Origins and Diversification of the Mycorrhizal Mutualists.</title>
        <authorList>
            <consortium name="DOE Joint Genome Institute"/>
            <consortium name="Mycorrhizal Genomics Consortium"/>
            <person name="Kohler A."/>
            <person name="Kuo A."/>
            <person name="Nagy L.G."/>
            <person name="Floudas D."/>
            <person name="Copeland A."/>
            <person name="Barry K.W."/>
            <person name="Cichocki N."/>
            <person name="Veneault-Fourrey C."/>
            <person name="LaButti K."/>
            <person name="Lindquist E.A."/>
            <person name="Lipzen A."/>
            <person name="Lundell T."/>
            <person name="Morin E."/>
            <person name="Murat C."/>
            <person name="Riley R."/>
            <person name="Ohm R."/>
            <person name="Sun H."/>
            <person name="Tunlid A."/>
            <person name="Henrissat B."/>
            <person name="Grigoriev I.V."/>
            <person name="Hibbett D.S."/>
            <person name="Martin F."/>
        </authorList>
    </citation>
    <scope>NUCLEOTIDE SEQUENCE [LARGE SCALE GENOMIC DNA]</scope>
    <source>
        <strain evidence="11">Zn</strain>
    </source>
</reference>
<feature type="compositionally biased region" description="Basic and acidic residues" evidence="7">
    <location>
        <begin position="11"/>
        <end position="20"/>
    </location>
</feature>
<dbReference type="Gene3D" id="1.10.10.10">
    <property type="entry name" value="Winged helix-like DNA-binding domain superfamily/Winged helix DNA-binding domain"/>
    <property type="match status" value="1"/>
</dbReference>
<dbReference type="SMART" id="SM00339">
    <property type="entry name" value="FH"/>
    <property type="match status" value="1"/>
</dbReference>
<keyword evidence="11" id="KW-1185">Reference proteome</keyword>
<dbReference type="GO" id="GO:0005634">
    <property type="term" value="C:nucleus"/>
    <property type="evidence" value="ECO:0007669"/>
    <property type="project" value="UniProtKB-SubCell"/>
</dbReference>
<evidence type="ECO:0000256" key="2">
    <source>
        <dbReference type="ARBA" id="ARBA00023015"/>
    </source>
</evidence>
<dbReference type="GO" id="GO:0000981">
    <property type="term" value="F:DNA-binding transcription factor activity, RNA polymerase II-specific"/>
    <property type="evidence" value="ECO:0007669"/>
    <property type="project" value="TreeGrafter"/>
</dbReference>
<dbReference type="Gene3D" id="2.60.200.20">
    <property type="match status" value="1"/>
</dbReference>
<dbReference type="OrthoDB" id="5954824at2759"/>
<feature type="compositionally biased region" description="Low complexity" evidence="7">
    <location>
        <begin position="593"/>
        <end position="607"/>
    </location>
</feature>
<feature type="region of interest" description="Disordered" evidence="7">
    <location>
        <begin position="414"/>
        <end position="615"/>
    </location>
</feature>
<dbReference type="Pfam" id="PF00250">
    <property type="entry name" value="Forkhead"/>
    <property type="match status" value="1"/>
</dbReference>
<name>A0A0C3HCQ3_OIDMZ</name>
<feature type="region of interest" description="Disordered" evidence="7">
    <location>
        <begin position="242"/>
        <end position="296"/>
    </location>
</feature>
<gene>
    <name evidence="10" type="ORF">OIDMADRAFT_176187</name>
</gene>
<dbReference type="FunFam" id="1.10.10.10:FF:000030">
    <property type="entry name" value="Forkhead box protein K2"/>
    <property type="match status" value="1"/>
</dbReference>
<reference evidence="10 11" key="1">
    <citation type="submission" date="2014-04" db="EMBL/GenBank/DDBJ databases">
        <authorList>
            <consortium name="DOE Joint Genome Institute"/>
            <person name="Kuo A."/>
            <person name="Martino E."/>
            <person name="Perotto S."/>
            <person name="Kohler A."/>
            <person name="Nagy L.G."/>
            <person name="Floudas D."/>
            <person name="Copeland A."/>
            <person name="Barry K.W."/>
            <person name="Cichocki N."/>
            <person name="Veneault-Fourrey C."/>
            <person name="LaButti K."/>
            <person name="Lindquist E.A."/>
            <person name="Lipzen A."/>
            <person name="Lundell T."/>
            <person name="Morin E."/>
            <person name="Murat C."/>
            <person name="Sun H."/>
            <person name="Tunlid A."/>
            <person name="Henrissat B."/>
            <person name="Grigoriev I.V."/>
            <person name="Hibbett D.S."/>
            <person name="Martin F."/>
            <person name="Nordberg H.P."/>
            <person name="Cantor M.N."/>
            <person name="Hua S.X."/>
        </authorList>
    </citation>
    <scope>NUCLEOTIDE SEQUENCE [LARGE SCALE GENOMIC DNA]</scope>
    <source>
        <strain evidence="10 11">Zn</strain>
    </source>
</reference>
<dbReference type="Pfam" id="PF00498">
    <property type="entry name" value="FHA"/>
    <property type="match status" value="1"/>
</dbReference>
<evidence type="ECO:0000256" key="1">
    <source>
        <dbReference type="ARBA" id="ARBA00004123"/>
    </source>
</evidence>
<evidence type="ECO:0000313" key="11">
    <source>
        <dbReference type="Proteomes" id="UP000054321"/>
    </source>
</evidence>
<evidence type="ECO:0000259" key="9">
    <source>
        <dbReference type="PROSITE" id="PS50039"/>
    </source>
</evidence>
<dbReference type="PANTHER" id="PTHR45881">
    <property type="entry name" value="CHECKPOINT SUPPRESSOR 1-LIKE, ISOFORM A-RELATED"/>
    <property type="match status" value="1"/>
</dbReference>
<keyword evidence="2" id="KW-0805">Transcription regulation</keyword>
<dbReference type="InterPro" id="IPR036390">
    <property type="entry name" value="WH_DNA-bd_sf"/>
</dbReference>
<keyword evidence="5 6" id="KW-0539">Nucleus</keyword>
<dbReference type="HOGENOM" id="CLU_007090_1_0_1"/>
<dbReference type="InterPro" id="IPR008984">
    <property type="entry name" value="SMAD_FHA_dom_sf"/>
</dbReference>
<dbReference type="SUPFAM" id="SSF49879">
    <property type="entry name" value="SMAD/FHA domain"/>
    <property type="match status" value="1"/>
</dbReference>
<keyword evidence="3 6" id="KW-0238">DNA-binding</keyword>
<dbReference type="InterPro" id="IPR000253">
    <property type="entry name" value="FHA_dom"/>
</dbReference>
<dbReference type="CDD" id="cd22701">
    <property type="entry name" value="FHA_FKH1-like"/>
    <property type="match status" value="1"/>
</dbReference>
<dbReference type="InterPro" id="IPR001766">
    <property type="entry name" value="Fork_head_dom"/>
</dbReference>
<dbReference type="Proteomes" id="UP000054321">
    <property type="component" value="Unassembled WGS sequence"/>
</dbReference>
<sequence length="659" mass="70641">MPPSSKRSQRARRDVNKDAQVEEPSEIASESTQLPRDRSGIQMTDVQLIAALIPYLAMPDHFVQVSEDHANTLHEKHSKEGVQAFAKLAGKGWTFYVKQLRNNIGRLPEGLNPPPGPRVSPHLDGSALAETAEANSVDIDLGPSKMVSRFHAEIYFDHELEKWAIVVNGRNGIRINNETLRRSEVHQLVSGEVIEISGVEMMFVLPGADGSLKVDRSYLLRAGLIQSDQGVGANSQEDAAAASALSAGLRPSSSGQGSSSGQNGASGPLPIAPAPPDYKRPGTPTTSRTKPPYSAGISPGYANGGTILMNADDVDLSLDSNQHIKPSYSYAQMIAQAILDAEDEKLNLNGIYNYIMDKYAYYRHQHGGGWQNSIRHNLSLNKSFHKVARTTDEPGKGMKWCIVPEARDEMAKNCVRGGRGGHRGSSAPGSPGNLGFLTRASRDTPGSAQKRSPNSKSPPLSSFPPNVPQFTPDRGRNLGSSLQDHLPGDGSPLPRHKRPHNSAFGLSDNIPGSPPILSSSYLQEDSNSFVTPAPHRVHPRLAPPSTAQRPSQHMPTSSPAPFWKYADIGNTPLRGPTFDSSPIKGSGNPPALPASSSPVPLPTASPTRNGTPVKRDLTSVEDLDDENHGFDLVKGFQSIGAYHATPANGIAVTGALKSR</sequence>
<evidence type="ECO:0000256" key="5">
    <source>
        <dbReference type="ARBA" id="ARBA00023242"/>
    </source>
</evidence>
<organism evidence="10 11">
    <name type="scientific">Oidiodendron maius (strain Zn)</name>
    <dbReference type="NCBI Taxonomy" id="913774"/>
    <lineage>
        <taxon>Eukaryota</taxon>
        <taxon>Fungi</taxon>
        <taxon>Dikarya</taxon>
        <taxon>Ascomycota</taxon>
        <taxon>Pezizomycotina</taxon>
        <taxon>Leotiomycetes</taxon>
        <taxon>Leotiomycetes incertae sedis</taxon>
        <taxon>Myxotrichaceae</taxon>
        <taxon>Oidiodendron</taxon>
    </lineage>
</organism>
<evidence type="ECO:0008006" key="12">
    <source>
        <dbReference type="Google" id="ProtNLM"/>
    </source>
</evidence>
<dbReference type="AlphaFoldDB" id="A0A0C3HCQ3"/>
<feature type="region of interest" description="Disordered" evidence="7">
    <location>
        <begin position="1"/>
        <end position="39"/>
    </location>
</feature>
<evidence type="ECO:0000256" key="6">
    <source>
        <dbReference type="PROSITE-ProRule" id="PRU00089"/>
    </source>
</evidence>
<accession>A0A0C3HCQ3</accession>
<dbReference type="PROSITE" id="PS50039">
    <property type="entry name" value="FORK_HEAD_3"/>
    <property type="match status" value="1"/>
</dbReference>
<comment type="subcellular location">
    <subcellularLocation>
        <location evidence="1 6">Nucleus</location>
    </subcellularLocation>
</comment>
<dbReference type="CDD" id="cd00059">
    <property type="entry name" value="FH_FOX"/>
    <property type="match status" value="1"/>
</dbReference>
<evidence type="ECO:0000313" key="10">
    <source>
        <dbReference type="EMBL" id="KIN06081.1"/>
    </source>
</evidence>
<dbReference type="InterPro" id="IPR030456">
    <property type="entry name" value="TF_fork_head_CS_2"/>
</dbReference>
<dbReference type="PRINTS" id="PR00053">
    <property type="entry name" value="FORKHEAD"/>
</dbReference>
<keyword evidence="4" id="KW-0804">Transcription</keyword>
<feature type="compositionally biased region" description="Polar residues" evidence="7">
    <location>
        <begin position="545"/>
        <end position="559"/>
    </location>
</feature>
<dbReference type="PROSITE" id="PS00658">
    <property type="entry name" value="FORK_HEAD_2"/>
    <property type="match status" value="1"/>
</dbReference>
<dbReference type="STRING" id="913774.A0A0C3HCQ3"/>
<dbReference type="FunCoup" id="A0A0C3HCQ3">
    <property type="interactions" value="1818"/>
</dbReference>
<feature type="domain" description="FHA" evidence="8">
    <location>
        <begin position="102"/>
        <end position="180"/>
    </location>
</feature>
<feature type="domain" description="Fork-head" evidence="9">
    <location>
        <begin position="325"/>
        <end position="413"/>
    </location>
</feature>
<feature type="DNA-binding region" description="Fork-head" evidence="6">
    <location>
        <begin position="325"/>
        <end position="413"/>
    </location>
</feature>
<dbReference type="InParanoid" id="A0A0C3HCQ3"/>
<dbReference type="PANTHER" id="PTHR45881:SF1">
    <property type="entry name" value="FORK HEAD PROTEIN HOMOLOG 2"/>
    <property type="match status" value="1"/>
</dbReference>
<feature type="compositionally biased region" description="Low complexity" evidence="7">
    <location>
        <begin position="242"/>
        <end position="267"/>
    </location>
</feature>